<reference evidence="1 2" key="1">
    <citation type="journal article" date="2019" name="Mol. Biol. Evol.">
        <title>Blast fungal genomes show frequent chromosomal changes, gene gains and losses, and effector gene turnover.</title>
        <authorList>
            <person name="Gomez Luciano L.B."/>
            <person name="Jason Tsai I."/>
            <person name="Chuma I."/>
            <person name="Tosa Y."/>
            <person name="Chen Y.H."/>
            <person name="Li J.Y."/>
            <person name="Li M.Y."/>
            <person name="Jade Lu M.Y."/>
            <person name="Nakayashiki H."/>
            <person name="Li W.H."/>
        </authorList>
    </citation>
    <scope>NUCLEOTIDE SEQUENCE [LARGE SCALE GENOMIC DNA]</scope>
    <source>
        <strain evidence="1">MZ5-1-6</strain>
    </source>
</reference>
<protein>
    <submittedName>
        <fullName evidence="1">Uncharacterized protein</fullName>
    </submittedName>
</protein>
<evidence type="ECO:0000313" key="1">
    <source>
        <dbReference type="EMBL" id="QBZ53278.1"/>
    </source>
</evidence>
<sequence>MCPVVNTHRLVSALLTNNIYCSRRHPSCPPGDLPTTLQTVHSDLHP</sequence>
<dbReference type="AlphaFoldDB" id="A0A4P7MSR4"/>
<proteinExistence type="predicted"/>
<organism evidence="1 2">
    <name type="scientific">Pyricularia oryzae</name>
    <name type="common">Rice blast fungus</name>
    <name type="synonym">Magnaporthe oryzae</name>
    <dbReference type="NCBI Taxonomy" id="318829"/>
    <lineage>
        <taxon>Eukaryota</taxon>
        <taxon>Fungi</taxon>
        <taxon>Dikarya</taxon>
        <taxon>Ascomycota</taxon>
        <taxon>Pezizomycotina</taxon>
        <taxon>Sordariomycetes</taxon>
        <taxon>Sordariomycetidae</taxon>
        <taxon>Magnaporthales</taxon>
        <taxon>Pyriculariaceae</taxon>
        <taxon>Pyricularia</taxon>
    </lineage>
</organism>
<accession>A0A4P7MSR4</accession>
<dbReference type="Proteomes" id="UP000294847">
    <property type="component" value="Chromosome 1"/>
</dbReference>
<dbReference type="EMBL" id="CP034204">
    <property type="protein sequence ID" value="QBZ53278.1"/>
    <property type="molecule type" value="Genomic_DNA"/>
</dbReference>
<gene>
    <name evidence="1" type="ORF">PoMZ_08953</name>
</gene>
<evidence type="ECO:0000313" key="2">
    <source>
        <dbReference type="Proteomes" id="UP000294847"/>
    </source>
</evidence>
<name>A0A4P7MSR4_PYROR</name>